<dbReference type="InterPro" id="IPR002816">
    <property type="entry name" value="TraB/PrgY/GumN_fam"/>
</dbReference>
<comment type="caution">
    <text evidence="2">The sequence shown here is derived from an EMBL/GenBank/DDBJ whole genome shotgun (WGS) entry which is preliminary data.</text>
</comment>
<keyword evidence="3" id="KW-1185">Reference proteome</keyword>
<reference evidence="2 3" key="1">
    <citation type="submission" date="2020-07" db="EMBL/GenBank/DDBJ databases">
        <title>Vibrio marinisediminis sp. nov., isolated from marine sediment.</title>
        <authorList>
            <person name="Ji X."/>
        </authorList>
    </citation>
    <scope>NUCLEOTIDE SEQUENCE [LARGE SCALE GENOMIC DNA]</scope>
    <source>
        <strain evidence="2 3">404</strain>
    </source>
</reference>
<dbReference type="PANTHER" id="PTHR40590:SF1">
    <property type="entry name" value="CYTOPLASMIC PROTEIN"/>
    <property type="match status" value="1"/>
</dbReference>
<keyword evidence="1" id="KW-0732">Signal</keyword>
<dbReference type="AlphaFoldDB" id="A0A7W2IUI9"/>
<evidence type="ECO:0000313" key="2">
    <source>
        <dbReference type="EMBL" id="MBA5763630.1"/>
    </source>
</evidence>
<organism evidence="2 3">
    <name type="scientific">Vibrio marinisediminis</name>
    <dbReference type="NCBI Taxonomy" id="2758441"/>
    <lineage>
        <taxon>Bacteria</taxon>
        <taxon>Pseudomonadati</taxon>
        <taxon>Pseudomonadota</taxon>
        <taxon>Gammaproteobacteria</taxon>
        <taxon>Vibrionales</taxon>
        <taxon>Vibrionaceae</taxon>
        <taxon>Vibrio</taxon>
    </lineage>
</organism>
<accession>A0A7W2IUI9</accession>
<dbReference type="InterPro" id="IPR047111">
    <property type="entry name" value="YbaP-like"/>
</dbReference>
<protein>
    <submittedName>
        <fullName evidence="2">TraB/GumN family protein</fullName>
    </submittedName>
</protein>
<sequence>MKFIYCLLLILVSTFATAEPLYWQASKGKLNYLITGSVHVGDDSMYPLPTNLTSFLQHSDGIVVETDIRNSSGVQYPQTSITSQQVVNEAERKELIGIAKLLGLNDQQLLLAPPWASALTIQMKLVEYLGYKAQDGVDLWLLSQASAQGKPVYSLETMQFQINLLAQLPNGGEELLLSAIEDFDHTEEAAHCLIKSWKHGDINKLNEFAELSEMSSELEEAFMFERNRDWAQQLASGAPFPNHEGNYLVVVGALHLLGRDSLLELLQAQGFTVTQRSKSTPANCEFKY</sequence>
<dbReference type="RefSeq" id="WP_182109641.1">
    <property type="nucleotide sequence ID" value="NZ_JACFYF010000010.1"/>
</dbReference>
<dbReference type="CDD" id="cd14789">
    <property type="entry name" value="Tiki"/>
    <property type="match status" value="1"/>
</dbReference>
<evidence type="ECO:0000256" key="1">
    <source>
        <dbReference type="SAM" id="SignalP"/>
    </source>
</evidence>
<gene>
    <name evidence="2" type="ORF">H2O73_14805</name>
</gene>
<name>A0A7W2IUI9_9VIBR</name>
<proteinExistence type="predicted"/>
<dbReference type="Proteomes" id="UP000571701">
    <property type="component" value="Unassembled WGS sequence"/>
</dbReference>
<dbReference type="PANTHER" id="PTHR40590">
    <property type="entry name" value="CYTOPLASMIC PROTEIN-RELATED"/>
    <property type="match status" value="1"/>
</dbReference>
<evidence type="ECO:0000313" key="3">
    <source>
        <dbReference type="Proteomes" id="UP000571701"/>
    </source>
</evidence>
<dbReference type="Pfam" id="PF01963">
    <property type="entry name" value="TraB_PrgY_gumN"/>
    <property type="match status" value="1"/>
</dbReference>
<feature type="chain" id="PRO_5030929620" evidence="1">
    <location>
        <begin position="19"/>
        <end position="288"/>
    </location>
</feature>
<feature type="signal peptide" evidence="1">
    <location>
        <begin position="1"/>
        <end position="18"/>
    </location>
</feature>
<dbReference type="EMBL" id="JACFYF010000010">
    <property type="protein sequence ID" value="MBA5763630.1"/>
    <property type="molecule type" value="Genomic_DNA"/>
</dbReference>